<dbReference type="SMART" id="SM00530">
    <property type="entry name" value="HTH_XRE"/>
    <property type="match status" value="1"/>
</dbReference>
<dbReference type="InterPro" id="IPR010057">
    <property type="entry name" value="Transcription_activator_Rgg_C"/>
</dbReference>
<feature type="domain" description="HTH cro/C1-type" evidence="1">
    <location>
        <begin position="7"/>
        <end position="60"/>
    </location>
</feature>
<dbReference type="GO" id="GO:0003677">
    <property type="term" value="F:DNA binding"/>
    <property type="evidence" value="ECO:0007669"/>
    <property type="project" value="InterPro"/>
</dbReference>
<dbReference type="Gene3D" id="1.25.40.10">
    <property type="entry name" value="Tetratricopeptide repeat domain"/>
    <property type="match status" value="1"/>
</dbReference>
<dbReference type="SUPFAM" id="SSF47413">
    <property type="entry name" value="lambda repressor-like DNA-binding domains"/>
    <property type="match status" value="1"/>
</dbReference>
<evidence type="ECO:0000313" key="2">
    <source>
        <dbReference type="EMBL" id="MBC1520321.1"/>
    </source>
</evidence>
<name>A0A841ZNN8_9LIST</name>
<dbReference type="Proteomes" id="UP000559885">
    <property type="component" value="Unassembled WGS sequence"/>
</dbReference>
<comment type="caution">
    <text evidence="2">The sequence shown here is derived from an EMBL/GenBank/DDBJ whole genome shotgun (WGS) entry which is preliminary data.</text>
</comment>
<dbReference type="CDD" id="cd00093">
    <property type="entry name" value="HTH_XRE"/>
    <property type="match status" value="1"/>
</dbReference>
<reference evidence="2 3" key="1">
    <citation type="submission" date="2020-03" db="EMBL/GenBank/DDBJ databases">
        <title>Soil Listeria distribution.</title>
        <authorList>
            <person name="Liao J."/>
            <person name="Wiedmann M."/>
        </authorList>
    </citation>
    <scope>NUCLEOTIDE SEQUENCE [LARGE SCALE GENOMIC DNA]</scope>
    <source>
        <strain evidence="2 3">FSL L7-1507</strain>
    </source>
</reference>
<dbReference type="EMBL" id="JAARRM010000001">
    <property type="protein sequence ID" value="MBC1520321.1"/>
    <property type="molecule type" value="Genomic_DNA"/>
</dbReference>
<dbReference type="Pfam" id="PF01381">
    <property type="entry name" value="HTH_3"/>
    <property type="match status" value="1"/>
</dbReference>
<protein>
    <submittedName>
        <fullName evidence="2">Helix-turn-helix domain-containing protein</fullName>
    </submittedName>
</protein>
<dbReference type="NCBIfam" id="TIGR01716">
    <property type="entry name" value="RGG_Cterm"/>
    <property type="match status" value="1"/>
</dbReference>
<accession>A0A841ZNN8</accession>
<organism evidence="2 3">
    <name type="scientific">Listeria aquatica</name>
    <dbReference type="NCBI Taxonomy" id="1494960"/>
    <lineage>
        <taxon>Bacteria</taxon>
        <taxon>Bacillati</taxon>
        <taxon>Bacillota</taxon>
        <taxon>Bacilli</taxon>
        <taxon>Bacillales</taxon>
        <taxon>Listeriaceae</taxon>
        <taxon>Listeria</taxon>
    </lineage>
</organism>
<proteinExistence type="predicted"/>
<dbReference type="InterPro" id="IPR001387">
    <property type="entry name" value="Cro/C1-type_HTH"/>
</dbReference>
<dbReference type="Pfam" id="PF21259">
    <property type="entry name" value="Rgg_C"/>
    <property type="match status" value="1"/>
</dbReference>
<dbReference type="AlphaFoldDB" id="A0A841ZNN8"/>
<evidence type="ECO:0000313" key="3">
    <source>
        <dbReference type="Proteomes" id="UP000559885"/>
    </source>
</evidence>
<dbReference type="RefSeq" id="WP_185371904.1">
    <property type="nucleotide sequence ID" value="NZ_JAARRM010000001.1"/>
</dbReference>
<sequence>MNIGFMVKQIRLDKNLTQKYTASGIMNLSHYSKFERGETTTNIENFLMILHRLNVSYEEFLLKDTSEIFMLKKGLSHDFANAFTAGDTLKLSKIIEETSKILENNNELAFHHLNELATVYLSLFNNGFNLADLQGKLETIKSYLRKVNSWGIYEFVLLNNALGTFKMDEVIYFAQKTEVQLKKFAITDKCYIANAILYNASLLLLEAHRFKESHKFASTSIQTAKKHANTFELIVSKITFHASAFALSLPAYHETELLKSFIALDVVDNPNFYQLIAQICCEIIPDLEMKLQNIHI</sequence>
<dbReference type="InterPro" id="IPR053163">
    <property type="entry name" value="HTH-type_regulator_Rgg"/>
</dbReference>
<gene>
    <name evidence="2" type="ORF">HB912_01515</name>
</gene>
<evidence type="ECO:0000259" key="1">
    <source>
        <dbReference type="PROSITE" id="PS50943"/>
    </source>
</evidence>
<dbReference type="PANTHER" id="PTHR37038">
    <property type="entry name" value="TRANSCRIPTIONAL REGULATOR-RELATED"/>
    <property type="match status" value="1"/>
</dbReference>
<dbReference type="InterPro" id="IPR010982">
    <property type="entry name" value="Lambda_DNA-bd_dom_sf"/>
</dbReference>
<dbReference type="PROSITE" id="PS50943">
    <property type="entry name" value="HTH_CROC1"/>
    <property type="match status" value="1"/>
</dbReference>
<dbReference type="InterPro" id="IPR011990">
    <property type="entry name" value="TPR-like_helical_dom_sf"/>
</dbReference>